<dbReference type="NCBIfam" id="NF003246">
    <property type="entry name" value="PRK04204.1-2"/>
    <property type="match status" value="1"/>
</dbReference>
<feature type="binding site" evidence="5">
    <location>
        <begin position="282"/>
        <end position="286"/>
    </location>
    <ligand>
        <name>ATP</name>
        <dbReference type="ChEBI" id="CHEBI:30616"/>
    </ligand>
</feature>
<accession>A0A150P0D2</accession>
<dbReference type="NCBIfam" id="TIGR03399">
    <property type="entry name" value="RNA_3prim_cycl"/>
    <property type="match status" value="1"/>
</dbReference>
<dbReference type="GO" id="GO:0006396">
    <property type="term" value="P:RNA processing"/>
    <property type="evidence" value="ECO:0007669"/>
    <property type="project" value="UniProtKB-UniRule"/>
</dbReference>
<dbReference type="Pfam" id="PF05189">
    <property type="entry name" value="RTC_insert"/>
    <property type="match status" value="1"/>
</dbReference>
<evidence type="ECO:0000256" key="6">
    <source>
        <dbReference type="NCBIfam" id="TIGR03399"/>
    </source>
</evidence>
<dbReference type="InterPro" id="IPR037136">
    <property type="entry name" value="RNA3'_phos_cyclase_dom_sf"/>
</dbReference>
<dbReference type="Proteomes" id="UP000075604">
    <property type="component" value="Unassembled WGS sequence"/>
</dbReference>
<dbReference type="PIRSF" id="PIRSF005378">
    <property type="entry name" value="RNA3'_term_phos_cycl_euk"/>
    <property type="match status" value="1"/>
</dbReference>
<dbReference type="EC" id="6.5.1.4" evidence="5 6"/>
<evidence type="ECO:0000256" key="1">
    <source>
        <dbReference type="ARBA" id="ARBA00009206"/>
    </source>
</evidence>
<evidence type="ECO:0000313" key="10">
    <source>
        <dbReference type="Proteomes" id="UP000075604"/>
    </source>
</evidence>
<evidence type="ECO:0000256" key="5">
    <source>
        <dbReference type="HAMAP-Rule" id="MF_00200"/>
    </source>
</evidence>
<feature type="active site" description="Tele-AMP-histidine intermediate" evidence="5">
    <location>
        <position position="307"/>
    </location>
</feature>
<dbReference type="SUPFAM" id="SSF52913">
    <property type="entry name" value="RNA 3'-terminal phosphate cyclase, RPTC, insert domain"/>
    <property type="match status" value="1"/>
</dbReference>
<gene>
    <name evidence="5" type="primary">rtcA</name>
    <name evidence="9" type="ORF">BE04_44640</name>
</gene>
<dbReference type="SUPFAM" id="SSF55205">
    <property type="entry name" value="EPT/RTPC-like"/>
    <property type="match status" value="1"/>
</dbReference>
<dbReference type="EMBL" id="JELX01004421">
    <property type="protein sequence ID" value="KYF48187.1"/>
    <property type="molecule type" value="Genomic_DNA"/>
</dbReference>
<dbReference type="AlphaFoldDB" id="A0A150P0D2"/>
<evidence type="ECO:0000259" key="7">
    <source>
        <dbReference type="Pfam" id="PF01137"/>
    </source>
</evidence>
<feature type="domain" description="RNA 3'-terminal phosphate cyclase insert" evidence="8">
    <location>
        <begin position="181"/>
        <end position="273"/>
    </location>
</feature>
<dbReference type="Gene3D" id="3.30.360.20">
    <property type="entry name" value="RNA 3'-terminal phosphate cyclase, insert domain"/>
    <property type="match status" value="1"/>
</dbReference>
<dbReference type="GO" id="GO:0005524">
    <property type="term" value="F:ATP binding"/>
    <property type="evidence" value="ECO:0007669"/>
    <property type="project" value="UniProtKB-KW"/>
</dbReference>
<dbReference type="InterPro" id="IPR000228">
    <property type="entry name" value="RNA3'_term_phos_cyc"/>
</dbReference>
<protein>
    <recommendedName>
        <fullName evidence="5 6">RNA 3'-terminal phosphate cyclase</fullName>
        <shortName evidence="5">RNA cyclase</shortName>
        <shortName evidence="5">RNA-3'-phosphate cyclase</shortName>
        <ecNumber evidence="5 6">6.5.1.4</ecNumber>
    </recommendedName>
</protein>
<feature type="domain" description="RNA 3'-terminal phosphate cyclase" evidence="7">
    <location>
        <begin position="9"/>
        <end position="324"/>
    </location>
</feature>
<keyword evidence="5" id="KW-0067">ATP-binding</keyword>
<dbReference type="PANTHER" id="PTHR11096">
    <property type="entry name" value="RNA 3' TERMINAL PHOSPHATE CYCLASE"/>
    <property type="match status" value="1"/>
</dbReference>
<sequence length="339" mass="35385">MLTIDGSVGEGGGQILRTTLCLSLITQTPVRITSIRKGRARPGLMRQHLTSVQAAAQVGRAEVSGAALGAQEIVFRPTAIVPGEHTFRVGSAGSTTLVLQTVLPALLRAPAPSTLTLEGGTHNPMAPPFDFLDLAYLPLVRRMGPDVTATLVTPGFYPAGGGLARVSIAPSPALAPLELLSRGEIRGRRAVATVSNLPSSVAMRELDAAAAVLGWEPACFKPSVLTGGHGPGNVITIAVESEHVTEVFTGFGEKGVRAESVAAKAAEEARDYLAAGVPVGEHLADQLLLPVALAGRGAFRTVRPSSHTTTHLELLRDLLGIRASVEQVSEHAWQIEIGR</sequence>
<keyword evidence="3 5" id="KW-0547">Nucleotide-binding</keyword>
<evidence type="ECO:0000256" key="3">
    <source>
        <dbReference type="ARBA" id="ARBA00022741"/>
    </source>
</evidence>
<keyword evidence="2 5" id="KW-0436">Ligase</keyword>
<comment type="subcellular location">
    <subcellularLocation>
        <location evidence="5">Cytoplasm</location>
    </subcellularLocation>
</comment>
<comment type="catalytic activity">
    <reaction evidence="4 5">
        <text>a 3'-end 3'-phospho-ribonucleotide-RNA + ATP = a 3'-end 2',3'-cyclophospho-ribonucleotide-RNA + AMP + diphosphate</text>
        <dbReference type="Rhea" id="RHEA:23976"/>
        <dbReference type="Rhea" id="RHEA-COMP:10463"/>
        <dbReference type="Rhea" id="RHEA-COMP:10464"/>
        <dbReference type="ChEBI" id="CHEBI:30616"/>
        <dbReference type="ChEBI" id="CHEBI:33019"/>
        <dbReference type="ChEBI" id="CHEBI:83062"/>
        <dbReference type="ChEBI" id="CHEBI:83064"/>
        <dbReference type="ChEBI" id="CHEBI:456215"/>
        <dbReference type="EC" id="6.5.1.4"/>
    </reaction>
</comment>
<organism evidence="9 10">
    <name type="scientific">Sorangium cellulosum</name>
    <name type="common">Polyangium cellulosum</name>
    <dbReference type="NCBI Taxonomy" id="56"/>
    <lineage>
        <taxon>Bacteria</taxon>
        <taxon>Pseudomonadati</taxon>
        <taxon>Myxococcota</taxon>
        <taxon>Polyangia</taxon>
        <taxon>Polyangiales</taxon>
        <taxon>Polyangiaceae</taxon>
        <taxon>Sorangium</taxon>
    </lineage>
</organism>
<dbReference type="Pfam" id="PF01137">
    <property type="entry name" value="RTC"/>
    <property type="match status" value="1"/>
</dbReference>
<keyword evidence="5" id="KW-0963">Cytoplasm</keyword>
<reference evidence="9 10" key="1">
    <citation type="submission" date="2014-02" db="EMBL/GenBank/DDBJ databases">
        <title>The small core and large imbalanced accessory genome model reveals a collaborative survival strategy of Sorangium cellulosum strains in nature.</title>
        <authorList>
            <person name="Han K."/>
            <person name="Peng R."/>
            <person name="Blom J."/>
            <person name="Li Y.-Z."/>
        </authorList>
    </citation>
    <scope>NUCLEOTIDE SEQUENCE [LARGE SCALE GENOMIC DNA]</scope>
    <source>
        <strain evidence="9 10">So0157-18</strain>
    </source>
</reference>
<comment type="function">
    <text evidence="5">Catalyzes the conversion of 3'-phosphate to a 2',3'-cyclic phosphodiester at the end of RNA. The mechanism of action of the enzyme occurs in 3 steps: (A) adenylation of the enzyme by ATP; (B) transfer of adenylate to an RNA-N3'P to produce RNA-N3'PP5'A; (C) and attack of the adjacent 2'-hydroxyl on the 3'-phosphorus in the diester linkage to produce the cyclic end product. The biological role of this enzyme is unknown but it is likely to function in some aspects of cellular RNA processing.</text>
</comment>
<evidence type="ECO:0000256" key="2">
    <source>
        <dbReference type="ARBA" id="ARBA00022598"/>
    </source>
</evidence>
<comment type="similarity">
    <text evidence="1 5">Belongs to the RNA 3'-terminal cyclase family. Type 1 subfamily.</text>
</comment>
<dbReference type="InterPro" id="IPR017770">
    <property type="entry name" value="RNA3'_term_phos_cyc_type_1"/>
</dbReference>
<dbReference type="InterPro" id="IPR013791">
    <property type="entry name" value="RNA3'-term_phos_cycl_insert"/>
</dbReference>
<dbReference type="InterPro" id="IPR036553">
    <property type="entry name" value="RPTC_insert"/>
</dbReference>
<dbReference type="GO" id="GO:0005737">
    <property type="term" value="C:cytoplasm"/>
    <property type="evidence" value="ECO:0007669"/>
    <property type="project" value="UniProtKB-SubCell"/>
</dbReference>
<comment type="caution">
    <text evidence="9">The sequence shown here is derived from an EMBL/GenBank/DDBJ whole genome shotgun (WGS) entry which is preliminary data.</text>
</comment>
<dbReference type="GO" id="GO:0003963">
    <property type="term" value="F:RNA-3'-phosphate cyclase activity"/>
    <property type="evidence" value="ECO:0007669"/>
    <property type="project" value="UniProtKB-UniRule"/>
</dbReference>
<dbReference type="Gene3D" id="3.65.10.20">
    <property type="entry name" value="RNA 3'-terminal phosphate cyclase domain"/>
    <property type="match status" value="1"/>
</dbReference>
<evidence type="ECO:0000313" key="9">
    <source>
        <dbReference type="EMBL" id="KYF48187.1"/>
    </source>
</evidence>
<proteinExistence type="inferred from homology"/>
<name>A0A150P0D2_SORCE</name>
<dbReference type="HAMAP" id="MF_00200">
    <property type="entry name" value="RTC"/>
    <property type="match status" value="1"/>
</dbReference>
<evidence type="ECO:0000259" key="8">
    <source>
        <dbReference type="Pfam" id="PF05189"/>
    </source>
</evidence>
<dbReference type="InterPro" id="IPR013792">
    <property type="entry name" value="RNA3'P_cycl/enolpyr_Trfase_a/b"/>
</dbReference>
<dbReference type="InterPro" id="IPR023797">
    <property type="entry name" value="RNA3'_phos_cyclase_dom"/>
</dbReference>
<dbReference type="PANTHER" id="PTHR11096:SF0">
    <property type="entry name" value="RNA 3'-TERMINAL PHOSPHATE CYCLASE"/>
    <property type="match status" value="1"/>
</dbReference>
<feature type="binding site" evidence="5">
    <location>
        <position position="100"/>
    </location>
    <ligand>
        <name>ATP</name>
        <dbReference type="ChEBI" id="CHEBI:30616"/>
    </ligand>
</feature>
<evidence type="ECO:0000256" key="4">
    <source>
        <dbReference type="ARBA" id="ARBA00024481"/>
    </source>
</evidence>